<dbReference type="GO" id="GO:0008725">
    <property type="term" value="F:DNA-3-methyladenine glycosylase activity"/>
    <property type="evidence" value="ECO:0007669"/>
    <property type="project" value="TreeGrafter"/>
</dbReference>
<dbReference type="GO" id="GO:0032131">
    <property type="term" value="F:alkylated DNA binding"/>
    <property type="evidence" value="ECO:0007669"/>
    <property type="project" value="TreeGrafter"/>
</dbReference>
<dbReference type="GO" id="GO:0006285">
    <property type="term" value="P:base-excision repair, AP site formation"/>
    <property type="evidence" value="ECO:0007669"/>
    <property type="project" value="TreeGrafter"/>
</dbReference>
<evidence type="ECO:0000259" key="6">
    <source>
        <dbReference type="SMART" id="SM00478"/>
    </source>
</evidence>
<organism evidence="7 8">
    <name type="scientific">Lampropedia aestuarii</name>
    <dbReference type="NCBI Taxonomy" id="2562762"/>
    <lineage>
        <taxon>Bacteria</taxon>
        <taxon>Pseudomonadati</taxon>
        <taxon>Pseudomonadota</taxon>
        <taxon>Betaproteobacteria</taxon>
        <taxon>Burkholderiales</taxon>
        <taxon>Comamonadaceae</taxon>
        <taxon>Lampropedia</taxon>
    </lineage>
</organism>
<keyword evidence="8" id="KW-1185">Reference proteome</keyword>
<dbReference type="SUPFAM" id="SSF48150">
    <property type="entry name" value="DNA-glycosylase"/>
    <property type="match status" value="1"/>
</dbReference>
<dbReference type="InterPro" id="IPR011257">
    <property type="entry name" value="DNA_glycosylase"/>
</dbReference>
<dbReference type="AlphaFoldDB" id="A0A4V3YWL5"/>
<dbReference type="EC" id="3.2.2.21" evidence="3"/>
<dbReference type="CDD" id="cd00056">
    <property type="entry name" value="ENDO3c"/>
    <property type="match status" value="1"/>
</dbReference>
<evidence type="ECO:0000313" key="7">
    <source>
        <dbReference type="EMBL" id="THJ31792.1"/>
    </source>
</evidence>
<evidence type="ECO:0000256" key="1">
    <source>
        <dbReference type="ARBA" id="ARBA00000086"/>
    </source>
</evidence>
<comment type="caution">
    <text evidence="7">The sequence shown here is derived from an EMBL/GenBank/DDBJ whole genome shotgun (WGS) entry which is preliminary data.</text>
</comment>
<evidence type="ECO:0000256" key="3">
    <source>
        <dbReference type="ARBA" id="ARBA00012000"/>
    </source>
</evidence>
<comment type="similarity">
    <text evidence="2">Belongs to the alkylbase DNA glycosidase AlkA family.</text>
</comment>
<name>A0A4V3YWL5_9BURK</name>
<dbReference type="EMBL" id="SSWX01000020">
    <property type="protein sequence ID" value="THJ31792.1"/>
    <property type="molecule type" value="Genomic_DNA"/>
</dbReference>
<dbReference type="PANTHER" id="PTHR43003">
    <property type="entry name" value="DNA-3-METHYLADENINE GLYCOSYLASE"/>
    <property type="match status" value="1"/>
</dbReference>
<proteinExistence type="inferred from homology"/>
<comment type="catalytic activity">
    <reaction evidence="1">
        <text>Hydrolysis of alkylated DNA, releasing 3-methyladenine, 3-methylguanine, 7-methylguanine and 7-methyladenine.</text>
        <dbReference type="EC" id="3.2.2.21"/>
    </reaction>
</comment>
<reference evidence="7 8" key="1">
    <citation type="submission" date="2019-04" db="EMBL/GenBank/DDBJ databases">
        <title>Lampropedia sp YIM MLB12 draf genome.</title>
        <authorList>
            <person name="Wang Y.-X."/>
        </authorList>
    </citation>
    <scope>NUCLEOTIDE SEQUENCE [LARGE SCALE GENOMIC DNA]</scope>
    <source>
        <strain evidence="7 8">YIM MLB12</strain>
    </source>
</reference>
<sequence>MVAAPVAPQTKTAAATQSKAQAIAKKPAVVKAAVVSKAKPSPVTAPQVAAAKPSASKLRVATPAAVKKAPAKSVAKAPVAKPAPVKVAPAQTAASPVAQPVAVKKAAAKTPAGAKNAVKKTPLAKQVAAEVAALPDAIRPDYWDEACRYLIKKDRILRKIIPKYTGMGLQSQGDAFSTLARSIVSQQISTSAAAAVWTRFEHSVQGQLTAAKVLALESAQLRACGLSARKAEYLHDLALHVHEGRLDVTAWQQAEDEEIIAALTAVRGIGRWTAEMFLMFHLMRPNVLPLDDLGLIQGISRNYFSGEPVSRSDAREVAEAWKPWRSVATWYMWRSLSEPQSY</sequence>
<evidence type="ECO:0000256" key="5">
    <source>
        <dbReference type="ARBA" id="ARBA00023204"/>
    </source>
</evidence>
<dbReference type="SMART" id="SM00478">
    <property type="entry name" value="ENDO3c"/>
    <property type="match status" value="1"/>
</dbReference>
<evidence type="ECO:0000256" key="4">
    <source>
        <dbReference type="ARBA" id="ARBA00022763"/>
    </source>
</evidence>
<feature type="domain" description="HhH-GPD" evidence="6">
    <location>
        <begin position="184"/>
        <end position="337"/>
    </location>
</feature>
<gene>
    <name evidence="7" type="ORF">E8K88_13935</name>
</gene>
<dbReference type="FunFam" id="1.10.340.30:FF:000004">
    <property type="entry name" value="DNA-3-methyladenine glycosylase II"/>
    <property type="match status" value="1"/>
</dbReference>
<evidence type="ECO:0000256" key="2">
    <source>
        <dbReference type="ARBA" id="ARBA00010817"/>
    </source>
</evidence>
<dbReference type="Proteomes" id="UP000306236">
    <property type="component" value="Unassembled WGS sequence"/>
</dbReference>
<dbReference type="Gene3D" id="1.10.1670.40">
    <property type="match status" value="1"/>
</dbReference>
<dbReference type="InterPro" id="IPR051912">
    <property type="entry name" value="Alkylbase_DNA_Glycosylase/TA"/>
</dbReference>
<dbReference type="PANTHER" id="PTHR43003:SF5">
    <property type="entry name" value="DNA-3-METHYLADENINE GLYCOSYLASE"/>
    <property type="match status" value="1"/>
</dbReference>
<dbReference type="Gene3D" id="1.10.340.30">
    <property type="entry name" value="Hypothetical protein, domain 2"/>
    <property type="match status" value="1"/>
</dbReference>
<dbReference type="GO" id="GO:0032993">
    <property type="term" value="C:protein-DNA complex"/>
    <property type="evidence" value="ECO:0007669"/>
    <property type="project" value="TreeGrafter"/>
</dbReference>
<keyword evidence="4" id="KW-0227">DNA damage</keyword>
<dbReference type="GO" id="GO:0043916">
    <property type="term" value="F:DNA-7-methylguanine glycosylase activity"/>
    <property type="evidence" value="ECO:0007669"/>
    <property type="project" value="TreeGrafter"/>
</dbReference>
<keyword evidence="5" id="KW-0234">DNA repair</keyword>
<dbReference type="GO" id="GO:0006307">
    <property type="term" value="P:DNA alkylation repair"/>
    <property type="evidence" value="ECO:0007669"/>
    <property type="project" value="TreeGrafter"/>
</dbReference>
<dbReference type="InterPro" id="IPR003265">
    <property type="entry name" value="HhH-GPD_domain"/>
</dbReference>
<evidence type="ECO:0000313" key="8">
    <source>
        <dbReference type="Proteomes" id="UP000306236"/>
    </source>
</evidence>
<protein>
    <recommendedName>
        <fullName evidence="3">DNA-3-methyladenine glycosylase II</fullName>
        <ecNumber evidence="3">3.2.2.21</ecNumber>
    </recommendedName>
</protein>
<dbReference type="Pfam" id="PF00730">
    <property type="entry name" value="HhH-GPD"/>
    <property type="match status" value="1"/>
</dbReference>
<accession>A0A4V3YWL5</accession>
<dbReference type="OrthoDB" id="9811249at2"/>